<dbReference type="EMBL" id="PXOH01000034">
    <property type="protein sequence ID" value="PSF33040.1"/>
    <property type="molecule type" value="Genomic_DNA"/>
</dbReference>
<comment type="caution">
    <text evidence="1">The sequence shown here is derived from an EMBL/GenBank/DDBJ whole genome shotgun (WGS) entry which is preliminary data.</text>
</comment>
<evidence type="ECO:0000313" key="1">
    <source>
        <dbReference type="EMBL" id="PSF33040.1"/>
    </source>
</evidence>
<reference evidence="1 2" key="2">
    <citation type="submission" date="2018-03" db="EMBL/GenBank/DDBJ databases">
        <authorList>
            <person name="Keele B.F."/>
        </authorList>
    </citation>
    <scope>NUCLEOTIDE SEQUENCE [LARGE SCALE GENOMIC DNA]</scope>
    <source>
        <strain evidence="1 2">CCALA 016</strain>
    </source>
</reference>
<evidence type="ECO:0000313" key="2">
    <source>
        <dbReference type="Proteomes" id="UP000239001"/>
    </source>
</evidence>
<dbReference type="AlphaFoldDB" id="A0A2T1LSV3"/>
<protein>
    <recommendedName>
        <fullName evidence="3">Alpha/beta hydrolase</fullName>
    </recommendedName>
</protein>
<dbReference type="RefSeq" id="WP_106458838.1">
    <property type="nucleotide sequence ID" value="NZ_PXOH01000034.1"/>
</dbReference>
<sequence>MTIIICPGIHDPALTQEFITNLQRHSIELKDYLIFPTERYPAFSGFHLWQFLQEKNFLQKDLTFLAFSAGVVAAIAAAQFHQLGGGKVKKMIALDGWGVPLFSNFSSYRVSHDYFTHWSSALMGDGEISFYADPPVEHLTLWRMPHQVSGWMINKNSYSLTTLATFLATLLT</sequence>
<dbReference type="Proteomes" id="UP000239001">
    <property type="component" value="Unassembled WGS sequence"/>
</dbReference>
<organism evidence="1 2">
    <name type="scientific">Aphanothece hegewaldii CCALA 016</name>
    <dbReference type="NCBI Taxonomy" id="2107694"/>
    <lineage>
        <taxon>Bacteria</taxon>
        <taxon>Bacillati</taxon>
        <taxon>Cyanobacteriota</taxon>
        <taxon>Cyanophyceae</taxon>
        <taxon>Oscillatoriophycideae</taxon>
        <taxon>Chroococcales</taxon>
        <taxon>Aphanothecaceae</taxon>
        <taxon>Aphanothece</taxon>
    </lineage>
</organism>
<accession>A0A2T1LSV3</accession>
<evidence type="ECO:0008006" key="3">
    <source>
        <dbReference type="Google" id="ProtNLM"/>
    </source>
</evidence>
<name>A0A2T1LSV3_9CHRO</name>
<reference evidence="1 2" key="1">
    <citation type="submission" date="2018-03" db="EMBL/GenBank/DDBJ databases">
        <title>The ancient ancestry and fast evolution of plastids.</title>
        <authorList>
            <person name="Moore K.R."/>
            <person name="Magnabosco C."/>
            <person name="Momper L."/>
            <person name="Gold D.A."/>
            <person name="Bosak T."/>
            <person name="Fournier G.P."/>
        </authorList>
    </citation>
    <scope>NUCLEOTIDE SEQUENCE [LARGE SCALE GENOMIC DNA]</scope>
    <source>
        <strain evidence="1 2">CCALA 016</strain>
    </source>
</reference>
<keyword evidence="2" id="KW-1185">Reference proteome</keyword>
<gene>
    <name evidence="1" type="ORF">C7H19_20800</name>
</gene>
<dbReference type="OrthoDB" id="529979at2"/>
<proteinExistence type="predicted"/>